<evidence type="ECO:0000313" key="3">
    <source>
        <dbReference type="EMBL" id="GJN50581.1"/>
    </source>
</evidence>
<proteinExistence type="predicted"/>
<dbReference type="KEGG" id="ptw:TUM18999_48740"/>
<feature type="signal peptide" evidence="1">
    <location>
        <begin position="1"/>
        <end position="22"/>
    </location>
</feature>
<dbReference type="AlphaFoldDB" id="A0A6J4E9P8"/>
<name>A0A6J4E9P8_9PSED</name>
<dbReference type="Proteomes" id="UP001054892">
    <property type="component" value="Unassembled WGS sequence"/>
</dbReference>
<keyword evidence="1" id="KW-0732">Signal</keyword>
<dbReference type="EMBL" id="AP023189">
    <property type="protein sequence ID" value="BCG26683.1"/>
    <property type="molecule type" value="Genomic_DNA"/>
</dbReference>
<organism evidence="2 4">
    <name type="scientific">Pseudomonas tohonis</name>
    <dbReference type="NCBI Taxonomy" id="2725477"/>
    <lineage>
        <taxon>Bacteria</taxon>
        <taxon>Pseudomonadati</taxon>
        <taxon>Pseudomonadota</taxon>
        <taxon>Gammaproteobacteria</taxon>
        <taxon>Pseudomonadales</taxon>
        <taxon>Pseudomonadaceae</taxon>
        <taxon>Pseudomonas</taxon>
    </lineage>
</organism>
<sequence>MKPLFPALLASALVFAAPVALAHNAFVECEAVDDGRIRCTGGLSDGSAAPGVTLDVIGYDERVLVNGQLGDDSRFTFPRPNGEFYVLLDLGAGHTAELDYKQIKGL</sequence>
<gene>
    <name evidence="2" type="ORF">TUM18999_48740</name>
    <name evidence="3" type="ORF">TUM20286_03330</name>
</gene>
<evidence type="ECO:0000313" key="4">
    <source>
        <dbReference type="Proteomes" id="UP000509383"/>
    </source>
</evidence>
<keyword evidence="5" id="KW-1185">Reference proteome</keyword>
<evidence type="ECO:0000313" key="5">
    <source>
        <dbReference type="Proteomes" id="UP001054892"/>
    </source>
</evidence>
<dbReference type="Proteomes" id="UP000509383">
    <property type="component" value="Chromosome"/>
</dbReference>
<protein>
    <submittedName>
        <fullName evidence="2">Uncharacterized protein</fullName>
    </submittedName>
</protein>
<reference evidence="2 4" key="1">
    <citation type="submission" date="2020-05" db="EMBL/GenBank/DDBJ databases">
        <title>Characterization of novel class B3 metallo-beta-lactamase from novel Pseudomonas species.</title>
        <authorList>
            <person name="Yamada K."/>
            <person name="Aoki K."/>
            <person name="Ishii Y."/>
        </authorList>
    </citation>
    <scope>NUCLEOTIDE SEQUENCE [LARGE SCALE GENOMIC DNA]</scope>
    <source>
        <strain evidence="2 4">TUM18999</strain>
        <strain evidence="3 5">TUM20286</strain>
    </source>
</reference>
<feature type="chain" id="PRO_5026867335" evidence="1">
    <location>
        <begin position="23"/>
        <end position="106"/>
    </location>
</feature>
<accession>A0A6J4E9P8</accession>
<dbReference type="RefSeq" id="WP_173173011.1">
    <property type="nucleotide sequence ID" value="NZ_AP023189.1"/>
</dbReference>
<evidence type="ECO:0000256" key="1">
    <source>
        <dbReference type="SAM" id="SignalP"/>
    </source>
</evidence>
<dbReference type="EMBL" id="BQKM01000001">
    <property type="protein sequence ID" value="GJN50581.1"/>
    <property type="molecule type" value="Genomic_DNA"/>
</dbReference>
<evidence type="ECO:0000313" key="2">
    <source>
        <dbReference type="EMBL" id="BCG26683.1"/>
    </source>
</evidence>